<reference evidence="2 4" key="1">
    <citation type="submission" date="2016-10" db="EMBL/GenBank/DDBJ databases">
        <authorList>
            <person name="Varghese N."/>
            <person name="Submissions S."/>
        </authorList>
    </citation>
    <scope>NUCLEOTIDE SEQUENCE [LARGE SCALE GENOMIC DNA]</scope>
    <source>
        <strain evidence="2 4">CGMCC 1.11215</strain>
    </source>
</reference>
<evidence type="ECO:0000313" key="4">
    <source>
        <dbReference type="Proteomes" id="UP000199639"/>
    </source>
</evidence>
<evidence type="ECO:0000259" key="1">
    <source>
        <dbReference type="Pfam" id="PF03551"/>
    </source>
</evidence>
<dbReference type="PANTHER" id="PTHR43252">
    <property type="entry name" value="TRANSCRIPTIONAL REGULATOR YQJI"/>
    <property type="match status" value="1"/>
</dbReference>
<evidence type="ECO:0000313" key="3">
    <source>
        <dbReference type="EMBL" id="TFB77965.1"/>
    </source>
</evidence>
<keyword evidence="5" id="KW-1185">Reference proteome</keyword>
<evidence type="ECO:0000313" key="2">
    <source>
        <dbReference type="EMBL" id="SDO23548.1"/>
    </source>
</evidence>
<dbReference type="Gene3D" id="1.10.10.10">
    <property type="entry name" value="Winged helix-like DNA-binding domain superfamily/Winged helix DNA-binding domain"/>
    <property type="match status" value="1"/>
</dbReference>
<dbReference type="PANTHER" id="PTHR43252:SF2">
    <property type="entry name" value="TRANSCRIPTION REGULATOR, PADR-LIKE FAMILY"/>
    <property type="match status" value="1"/>
</dbReference>
<dbReference type="RefSeq" id="WP_092341745.1">
    <property type="nucleotide sequence ID" value="NZ_FNIB01000013.1"/>
</dbReference>
<dbReference type="InterPro" id="IPR036388">
    <property type="entry name" value="WH-like_DNA-bd_sf"/>
</dbReference>
<accession>A0A4R8V8V7</accession>
<dbReference type="InterPro" id="IPR005149">
    <property type="entry name" value="Tscrpt_reg_PadR_N"/>
</dbReference>
<dbReference type="Proteomes" id="UP000199639">
    <property type="component" value="Unassembled WGS sequence"/>
</dbReference>
<dbReference type="SUPFAM" id="SSF46785">
    <property type="entry name" value="Winged helix' DNA-binding domain"/>
    <property type="match status" value="1"/>
</dbReference>
<reference evidence="3 5" key="2">
    <citation type="submission" date="2019-03" db="EMBL/GenBank/DDBJ databases">
        <title>Genomics of glacier-inhabiting Cryobacterium strains.</title>
        <authorList>
            <person name="Liu Q."/>
            <person name="Xin Y.-H."/>
        </authorList>
    </citation>
    <scope>NUCLEOTIDE SEQUENCE [LARGE SCALE GENOMIC DNA]</scope>
    <source>
        <strain evidence="3 5">Hh8</strain>
    </source>
</reference>
<feature type="domain" description="Transcription regulator PadR N-terminal" evidence="1">
    <location>
        <begin position="7"/>
        <end position="80"/>
    </location>
</feature>
<dbReference type="STRING" id="1424659.SAMN05216368_11313"/>
<dbReference type="Proteomes" id="UP000298252">
    <property type="component" value="Unassembled WGS sequence"/>
</dbReference>
<name>A0A4R8V8V7_9MICO</name>
<protein>
    <submittedName>
        <fullName evidence="2">DNA-binding transcriptional regulator, PadR family</fullName>
    </submittedName>
    <submittedName>
        <fullName evidence="3">PadR family transcriptional regulator</fullName>
    </submittedName>
</protein>
<dbReference type="EMBL" id="FNIB01000013">
    <property type="protein sequence ID" value="SDO23548.1"/>
    <property type="molecule type" value="Genomic_DNA"/>
</dbReference>
<keyword evidence="2" id="KW-0238">DNA-binding</keyword>
<dbReference type="AlphaFoldDB" id="A0A4R8V8V7"/>
<proteinExistence type="predicted"/>
<gene>
    <name evidence="3" type="ORF">E3O21_06740</name>
    <name evidence="2" type="ORF">SAMN05216368_11313</name>
</gene>
<organism evidence="2 4">
    <name type="scientific">Cryobacterium flavum</name>
    <dbReference type="NCBI Taxonomy" id="1424659"/>
    <lineage>
        <taxon>Bacteria</taxon>
        <taxon>Bacillati</taxon>
        <taxon>Actinomycetota</taxon>
        <taxon>Actinomycetes</taxon>
        <taxon>Micrococcales</taxon>
        <taxon>Microbacteriaceae</taxon>
        <taxon>Cryobacterium</taxon>
    </lineage>
</organism>
<dbReference type="GO" id="GO:0003677">
    <property type="term" value="F:DNA binding"/>
    <property type="evidence" value="ECO:0007669"/>
    <property type="project" value="UniProtKB-KW"/>
</dbReference>
<dbReference type="EMBL" id="SOFD01000022">
    <property type="protein sequence ID" value="TFB77965.1"/>
    <property type="molecule type" value="Genomic_DNA"/>
</dbReference>
<dbReference type="Pfam" id="PF03551">
    <property type="entry name" value="PadR"/>
    <property type="match status" value="1"/>
</dbReference>
<sequence>MSLRHALLALLDVGPMTGYDLARIFGDTIEHAWRANHSQIYPGLRIMETEGLIVATAVERGVHATKREYTITDRGREELARWAEEPFAIPAERSVAHLHAMYLEYASFDTARRQFREHRDHYAAKRLGWLQHSEALRNRDTNLMRLRLAAKPEYAHDAIVAYKVHVYDGLIARADLEIEWAVKGLTLVEELAATQENAALGPGPCPLTV</sequence>
<evidence type="ECO:0000313" key="5">
    <source>
        <dbReference type="Proteomes" id="UP000298252"/>
    </source>
</evidence>
<dbReference type="InterPro" id="IPR036390">
    <property type="entry name" value="WH_DNA-bd_sf"/>
</dbReference>